<accession>A0A517ZRS9</accession>
<reference evidence="1 2" key="1">
    <citation type="submission" date="2019-02" db="EMBL/GenBank/DDBJ databases">
        <title>Deep-cultivation of Planctomycetes and their phenomic and genomic characterization uncovers novel biology.</title>
        <authorList>
            <person name="Wiegand S."/>
            <person name="Jogler M."/>
            <person name="Boedeker C."/>
            <person name="Pinto D."/>
            <person name="Vollmers J."/>
            <person name="Rivas-Marin E."/>
            <person name="Kohn T."/>
            <person name="Peeters S.H."/>
            <person name="Heuer A."/>
            <person name="Rast P."/>
            <person name="Oberbeckmann S."/>
            <person name="Bunk B."/>
            <person name="Jeske O."/>
            <person name="Meyerdierks A."/>
            <person name="Storesund J.E."/>
            <person name="Kallscheuer N."/>
            <person name="Luecker S."/>
            <person name="Lage O.M."/>
            <person name="Pohl T."/>
            <person name="Merkel B.J."/>
            <person name="Hornburger P."/>
            <person name="Mueller R.-W."/>
            <person name="Bruemmer F."/>
            <person name="Labrenz M."/>
            <person name="Spormann A.M."/>
            <person name="Op den Camp H."/>
            <person name="Overmann J."/>
            <person name="Amann R."/>
            <person name="Jetten M.S.M."/>
            <person name="Mascher T."/>
            <person name="Medema M.H."/>
            <person name="Devos D.P."/>
            <person name="Kaster A.-K."/>
            <person name="Ovreas L."/>
            <person name="Rohde M."/>
            <person name="Galperin M.Y."/>
            <person name="Jogler C."/>
        </authorList>
    </citation>
    <scope>NUCLEOTIDE SEQUENCE [LARGE SCALE GENOMIC DNA]</scope>
    <source>
        <strain evidence="1 2">Mal52</strain>
    </source>
</reference>
<dbReference type="KEGG" id="sdyn:Mal52_36870"/>
<gene>
    <name evidence="1" type="ORF">Mal52_36870</name>
</gene>
<dbReference type="Proteomes" id="UP000319383">
    <property type="component" value="Chromosome"/>
</dbReference>
<proteinExistence type="predicted"/>
<sequence length="89" mass="10023">MQDNWLATEGRVICDAGLVVSPKDSGQRFDFVIRNPTQSEVFVWFEPLDRTRTETLTGKSFCDGDTCLANRSSRLPFRNASNTHGRDPS</sequence>
<dbReference type="EMBL" id="CP036276">
    <property type="protein sequence ID" value="QDU45196.1"/>
    <property type="molecule type" value="Genomic_DNA"/>
</dbReference>
<name>A0A517ZRS9_9PLAN</name>
<evidence type="ECO:0000313" key="1">
    <source>
        <dbReference type="EMBL" id="QDU45196.1"/>
    </source>
</evidence>
<keyword evidence="2" id="KW-1185">Reference proteome</keyword>
<organism evidence="1 2">
    <name type="scientific">Symmachiella dynata</name>
    <dbReference type="NCBI Taxonomy" id="2527995"/>
    <lineage>
        <taxon>Bacteria</taxon>
        <taxon>Pseudomonadati</taxon>
        <taxon>Planctomycetota</taxon>
        <taxon>Planctomycetia</taxon>
        <taxon>Planctomycetales</taxon>
        <taxon>Planctomycetaceae</taxon>
        <taxon>Symmachiella</taxon>
    </lineage>
</organism>
<protein>
    <submittedName>
        <fullName evidence="1">Uncharacterized protein</fullName>
    </submittedName>
</protein>
<evidence type="ECO:0000313" key="2">
    <source>
        <dbReference type="Proteomes" id="UP000319383"/>
    </source>
</evidence>
<dbReference type="AlphaFoldDB" id="A0A517ZRS9"/>